<accession>A0A3D8HE05</accession>
<keyword evidence="16" id="KW-0675">Receptor</keyword>
<dbReference type="InterPro" id="IPR000531">
    <property type="entry name" value="Beta-barrel_TonB"/>
</dbReference>
<comment type="similarity">
    <text evidence="11 12">Belongs to the TonB-dependent receptor family.</text>
</comment>
<evidence type="ECO:0000256" key="12">
    <source>
        <dbReference type="RuleBase" id="RU003357"/>
    </source>
</evidence>
<keyword evidence="4" id="KW-0410">Iron transport</keyword>
<dbReference type="EMBL" id="JACRTI010000021">
    <property type="protein sequence ID" value="MBC8602105.1"/>
    <property type="molecule type" value="Genomic_DNA"/>
</dbReference>
<evidence type="ECO:0000256" key="10">
    <source>
        <dbReference type="ARBA" id="ARBA00023237"/>
    </source>
</evidence>
<evidence type="ECO:0000313" key="16">
    <source>
        <dbReference type="EMBL" id="RDU49204.1"/>
    </source>
</evidence>
<dbReference type="SUPFAM" id="SSF56935">
    <property type="entry name" value="Porins"/>
    <property type="match status" value="1"/>
</dbReference>
<dbReference type="Proteomes" id="UP000256321">
    <property type="component" value="Unassembled WGS sequence"/>
</dbReference>
<keyword evidence="9 11" id="KW-0472">Membrane</keyword>
<dbReference type="EMBL" id="QREV01000021">
    <property type="protein sequence ID" value="RDU49204.1"/>
    <property type="molecule type" value="Genomic_DNA"/>
</dbReference>
<evidence type="ECO:0000256" key="7">
    <source>
        <dbReference type="ARBA" id="ARBA00023065"/>
    </source>
</evidence>
<sequence length="693" mass="78668">MKLLYFLPVFFFLSHTAKGEEIEKDTSKIRNVELNEIVVQSFKQQRDLRLEPLSATAVTGTAIQNRNITGIKEFSSFIPNLFMPDYGSKLTSPVYIRGIGSKINSPSVGLYVDGIPYFEKSAFDFDFAEVDRIEVLRGPQGTLYGRNTMGGIINVYTKSPLKYEGTNLWLSNGTYGYRDYSLSHYNKIGEKFGYAISGNYTNSDGYFTNLYTDKKADDSKAGSARIRLEWKPNTRLSLGLMSSFDRSNQGGYPYAVCDSVTHRPGDVNYNDYSFYKRTLSTTGFSADYQGAGYSINSRTAFQYLSDHQGIDQDFSPRSIYFARQDMKQKMVSEELNIKSTTTGRYKWLFGAFGFWQGIDNTVILDYFNKGYTTRKLYDTPTYGVAFYHQSTIDDLLTRGLSLTFGLRYDYEHASNDYLFYKEADGGSQQMDAFDNKLKFSQVTPKIALQYMFPSTGMIYATATKGYKTGGFNTSFDREEDRSFKPETSWNYELGAKHPFLDNRLNAEFCFFWIDWKNQQIYQMLATQTGQFLRNAGRSESKGIEVSLQGNPVNGLMVQVNYGFTHATFKDYKDNRKGIDYAGNFLPMVPRHTFAAGADYTIPHPCTHIDRFTVSAGYTGTGRILWKEDNKVSQSYYGLLNAKVSATKDFITFAIWAKNITNADYVAYYFESAGNGLAQKGRPFTIGGNIQLSF</sequence>
<proteinExistence type="inferred from homology"/>
<dbReference type="PROSITE" id="PS52016">
    <property type="entry name" value="TONB_DEPENDENT_REC_3"/>
    <property type="match status" value="1"/>
</dbReference>
<dbReference type="Pfam" id="PF07715">
    <property type="entry name" value="Plug"/>
    <property type="match status" value="1"/>
</dbReference>
<evidence type="ECO:0000313" key="18">
    <source>
        <dbReference type="Proteomes" id="UP000629596"/>
    </source>
</evidence>
<dbReference type="AlphaFoldDB" id="A0A3D8HE05"/>
<evidence type="ECO:0000259" key="14">
    <source>
        <dbReference type="Pfam" id="PF07715"/>
    </source>
</evidence>
<evidence type="ECO:0000256" key="9">
    <source>
        <dbReference type="ARBA" id="ARBA00023136"/>
    </source>
</evidence>
<reference evidence="15 18" key="2">
    <citation type="submission" date="2020-08" db="EMBL/GenBank/DDBJ databases">
        <title>Genome public.</title>
        <authorList>
            <person name="Liu C."/>
            <person name="Sun Q."/>
        </authorList>
    </citation>
    <scope>NUCLEOTIDE SEQUENCE [LARGE SCALE GENOMIC DNA]</scope>
    <source>
        <strain evidence="15 18">426_9</strain>
    </source>
</reference>
<keyword evidence="8 12" id="KW-0798">TonB box</keyword>
<dbReference type="InterPro" id="IPR036942">
    <property type="entry name" value="Beta-barrel_TonB_sf"/>
</dbReference>
<evidence type="ECO:0000256" key="2">
    <source>
        <dbReference type="ARBA" id="ARBA00022448"/>
    </source>
</evidence>
<evidence type="ECO:0000259" key="13">
    <source>
        <dbReference type="Pfam" id="PF00593"/>
    </source>
</evidence>
<dbReference type="InterPro" id="IPR039426">
    <property type="entry name" value="TonB-dep_rcpt-like"/>
</dbReference>
<dbReference type="GO" id="GO:0009279">
    <property type="term" value="C:cell outer membrane"/>
    <property type="evidence" value="ECO:0007669"/>
    <property type="project" value="UniProtKB-SubCell"/>
</dbReference>
<evidence type="ECO:0000313" key="17">
    <source>
        <dbReference type="Proteomes" id="UP000256321"/>
    </source>
</evidence>
<dbReference type="RefSeq" id="WP_115499608.1">
    <property type="nucleotide sequence ID" value="NZ_JACRTI010000021.1"/>
</dbReference>
<evidence type="ECO:0000256" key="3">
    <source>
        <dbReference type="ARBA" id="ARBA00022452"/>
    </source>
</evidence>
<keyword evidence="6" id="KW-0408">Iron</keyword>
<dbReference type="Pfam" id="PF00593">
    <property type="entry name" value="TonB_dep_Rec_b-barrel"/>
    <property type="match status" value="1"/>
</dbReference>
<keyword evidence="10 11" id="KW-0998">Cell outer membrane</keyword>
<keyword evidence="5 11" id="KW-0812">Transmembrane</keyword>
<dbReference type="Gene3D" id="2.40.170.20">
    <property type="entry name" value="TonB-dependent receptor, beta-barrel domain"/>
    <property type="match status" value="1"/>
</dbReference>
<comment type="subcellular location">
    <subcellularLocation>
        <location evidence="1 11">Cell outer membrane</location>
        <topology evidence="1 11">Multi-pass membrane protein</topology>
    </subcellularLocation>
</comment>
<evidence type="ECO:0000256" key="1">
    <source>
        <dbReference type="ARBA" id="ARBA00004571"/>
    </source>
</evidence>
<gene>
    <name evidence="16" type="ORF">DWU89_10565</name>
    <name evidence="15" type="ORF">H8784_10300</name>
</gene>
<dbReference type="Proteomes" id="UP000629596">
    <property type="component" value="Unassembled WGS sequence"/>
</dbReference>
<organism evidence="16 17">
    <name type="scientific">Parabacteroides acidifaciens</name>
    <dbReference type="NCBI Taxonomy" id="2290935"/>
    <lineage>
        <taxon>Bacteria</taxon>
        <taxon>Pseudomonadati</taxon>
        <taxon>Bacteroidota</taxon>
        <taxon>Bacteroidia</taxon>
        <taxon>Bacteroidales</taxon>
        <taxon>Tannerellaceae</taxon>
        <taxon>Parabacteroides</taxon>
    </lineage>
</organism>
<protein>
    <submittedName>
        <fullName evidence="16">TonB-dependent receptor</fullName>
    </submittedName>
</protein>
<evidence type="ECO:0000256" key="4">
    <source>
        <dbReference type="ARBA" id="ARBA00022496"/>
    </source>
</evidence>
<evidence type="ECO:0000256" key="6">
    <source>
        <dbReference type="ARBA" id="ARBA00023004"/>
    </source>
</evidence>
<dbReference type="InterPro" id="IPR012910">
    <property type="entry name" value="Plug_dom"/>
</dbReference>
<name>A0A3D8HE05_9BACT</name>
<evidence type="ECO:0000256" key="5">
    <source>
        <dbReference type="ARBA" id="ARBA00022692"/>
    </source>
</evidence>
<evidence type="ECO:0000256" key="8">
    <source>
        <dbReference type="ARBA" id="ARBA00023077"/>
    </source>
</evidence>
<feature type="domain" description="TonB-dependent receptor-like beta-barrel" evidence="13">
    <location>
        <begin position="246"/>
        <end position="659"/>
    </location>
</feature>
<evidence type="ECO:0000256" key="11">
    <source>
        <dbReference type="PROSITE-ProRule" id="PRU01360"/>
    </source>
</evidence>
<evidence type="ECO:0000313" key="15">
    <source>
        <dbReference type="EMBL" id="MBC8602105.1"/>
    </source>
</evidence>
<reference evidence="16 17" key="1">
    <citation type="submission" date="2018-07" db="EMBL/GenBank/DDBJ databases">
        <title>Parabacteroides acidifaciens nov. sp., isolated from human feces.</title>
        <authorList>
            <person name="Wang Y.J."/>
        </authorList>
    </citation>
    <scope>NUCLEOTIDE SEQUENCE [LARGE SCALE GENOMIC DNA]</scope>
    <source>
        <strain evidence="16 17">426-9</strain>
    </source>
</reference>
<feature type="domain" description="TonB-dependent receptor plug" evidence="14">
    <location>
        <begin position="51"/>
        <end position="152"/>
    </location>
</feature>
<keyword evidence="7" id="KW-0406">Ion transport</keyword>
<dbReference type="PANTHER" id="PTHR32552:SF81">
    <property type="entry name" value="TONB-DEPENDENT OUTER MEMBRANE RECEPTOR"/>
    <property type="match status" value="1"/>
</dbReference>
<keyword evidence="18" id="KW-1185">Reference proteome</keyword>
<keyword evidence="3 11" id="KW-1134">Transmembrane beta strand</keyword>
<dbReference type="PANTHER" id="PTHR32552">
    <property type="entry name" value="FERRICHROME IRON RECEPTOR-RELATED"/>
    <property type="match status" value="1"/>
</dbReference>
<comment type="caution">
    <text evidence="16">The sequence shown here is derived from an EMBL/GenBank/DDBJ whole genome shotgun (WGS) entry which is preliminary data.</text>
</comment>
<keyword evidence="2 11" id="KW-0813">Transport</keyword>
<dbReference type="GO" id="GO:0006826">
    <property type="term" value="P:iron ion transport"/>
    <property type="evidence" value="ECO:0007669"/>
    <property type="project" value="UniProtKB-KW"/>
</dbReference>